<keyword evidence="6 7" id="KW-0503">Monooxygenase</keyword>
<evidence type="ECO:0000313" key="8">
    <source>
        <dbReference type="EMBL" id="KAK4463510.1"/>
    </source>
</evidence>
<dbReference type="AlphaFoldDB" id="A0AAV9HRP1"/>
<dbReference type="InterPro" id="IPR001128">
    <property type="entry name" value="Cyt_P450"/>
</dbReference>
<keyword evidence="2 7" id="KW-0349">Heme</keyword>
<dbReference type="Pfam" id="PF00067">
    <property type="entry name" value="p450"/>
    <property type="match status" value="1"/>
</dbReference>
<dbReference type="PROSITE" id="PS00086">
    <property type="entry name" value="CYTOCHROME_P450"/>
    <property type="match status" value="1"/>
</dbReference>
<dbReference type="PANTHER" id="PTHR46696:SF6">
    <property type="entry name" value="P450, PUTATIVE (EUROFUNG)-RELATED"/>
    <property type="match status" value="1"/>
</dbReference>
<dbReference type="EMBL" id="MU864958">
    <property type="protein sequence ID" value="KAK4463510.1"/>
    <property type="molecule type" value="Genomic_DNA"/>
</dbReference>
<evidence type="ECO:0000313" key="9">
    <source>
        <dbReference type="Proteomes" id="UP001321749"/>
    </source>
</evidence>
<keyword evidence="4 7" id="KW-0560">Oxidoreductase</keyword>
<proteinExistence type="inferred from homology"/>
<evidence type="ECO:0000256" key="4">
    <source>
        <dbReference type="ARBA" id="ARBA00023002"/>
    </source>
</evidence>
<dbReference type="Proteomes" id="UP001321749">
    <property type="component" value="Unassembled WGS sequence"/>
</dbReference>
<reference evidence="8" key="1">
    <citation type="journal article" date="2023" name="Mol. Phylogenet. Evol.">
        <title>Genome-scale phylogeny and comparative genomics of the fungal order Sordariales.</title>
        <authorList>
            <person name="Hensen N."/>
            <person name="Bonometti L."/>
            <person name="Westerberg I."/>
            <person name="Brannstrom I.O."/>
            <person name="Guillou S."/>
            <person name="Cros-Aarteil S."/>
            <person name="Calhoun S."/>
            <person name="Haridas S."/>
            <person name="Kuo A."/>
            <person name="Mondo S."/>
            <person name="Pangilinan J."/>
            <person name="Riley R."/>
            <person name="LaButti K."/>
            <person name="Andreopoulos B."/>
            <person name="Lipzen A."/>
            <person name="Chen C."/>
            <person name="Yan M."/>
            <person name="Daum C."/>
            <person name="Ng V."/>
            <person name="Clum A."/>
            <person name="Steindorff A."/>
            <person name="Ohm R.A."/>
            <person name="Martin F."/>
            <person name="Silar P."/>
            <person name="Natvig D.O."/>
            <person name="Lalanne C."/>
            <person name="Gautier V."/>
            <person name="Ament-Velasquez S.L."/>
            <person name="Kruys A."/>
            <person name="Hutchinson M.I."/>
            <person name="Powell A.J."/>
            <person name="Barry K."/>
            <person name="Miller A.N."/>
            <person name="Grigoriev I.V."/>
            <person name="Debuchy R."/>
            <person name="Gladieux P."/>
            <person name="Hiltunen Thoren M."/>
            <person name="Johannesson H."/>
        </authorList>
    </citation>
    <scope>NUCLEOTIDE SEQUENCE</scope>
    <source>
        <strain evidence="8">PSN324</strain>
    </source>
</reference>
<accession>A0AAV9HRP1</accession>
<evidence type="ECO:0000256" key="6">
    <source>
        <dbReference type="ARBA" id="ARBA00023033"/>
    </source>
</evidence>
<protein>
    <submittedName>
        <fullName evidence="8">Cytochrome P450</fullName>
    </submittedName>
</protein>
<dbReference type="PRINTS" id="PR00359">
    <property type="entry name" value="BP450"/>
</dbReference>
<gene>
    <name evidence="8" type="ORF">QBC42DRAFT_265421</name>
</gene>
<evidence type="ECO:0000256" key="5">
    <source>
        <dbReference type="ARBA" id="ARBA00023004"/>
    </source>
</evidence>
<evidence type="ECO:0000256" key="3">
    <source>
        <dbReference type="ARBA" id="ARBA00022723"/>
    </source>
</evidence>
<dbReference type="Gene3D" id="1.10.630.10">
    <property type="entry name" value="Cytochrome P450"/>
    <property type="match status" value="1"/>
</dbReference>
<evidence type="ECO:0000256" key="7">
    <source>
        <dbReference type="RuleBase" id="RU000461"/>
    </source>
</evidence>
<comment type="caution">
    <text evidence="8">The sequence shown here is derived from an EMBL/GenBank/DDBJ whole genome shotgun (WGS) entry which is preliminary data.</text>
</comment>
<dbReference type="FunFam" id="1.10.630.10:FF:000018">
    <property type="entry name" value="Cytochrome P450 monooxygenase"/>
    <property type="match status" value="1"/>
</dbReference>
<dbReference type="GO" id="GO:0020037">
    <property type="term" value="F:heme binding"/>
    <property type="evidence" value="ECO:0007669"/>
    <property type="project" value="InterPro"/>
</dbReference>
<dbReference type="InterPro" id="IPR017972">
    <property type="entry name" value="Cyt_P450_CS"/>
</dbReference>
<dbReference type="CDD" id="cd11030">
    <property type="entry name" value="CYP105-like"/>
    <property type="match status" value="1"/>
</dbReference>
<reference evidence="8" key="2">
    <citation type="submission" date="2023-06" db="EMBL/GenBank/DDBJ databases">
        <authorList>
            <consortium name="Lawrence Berkeley National Laboratory"/>
            <person name="Mondo S.J."/>
            <person name="Hensen N."/>
            <person name="Bonometti L."/>
            <person name="Westerberg I."/>
            <person name="Brannstrom I.O."/>
            <person name="Guillou S."/>
            <person name="Cros-Aarteil S."/>
            <person name="Calhoun S."/>
            <person name="Haridas S."/>
            <person name="Kuo A."/>
            <person name="Pangilinan J."/>
            <person name="Riley R."/>
            <person name="Labutti K."/>
            <person name="Andreopoulos B."/>
            <person name="Lipzen A."/>
            <person name="Chen C."/>
            <person name="Yanf M."/>
            <person name="Daum C."/>
            <person name="Ng V."/>
            <person name="Clum A."/>
            <person name="Steindorff A."/>
            <person name="Ohm R."/>
            <person name="Martin F."/>
            <person name="Silar P."/>
            <person name="Natvig D."/>
            <person name="Lalanne C."/>
            <person name="Gautier V."/>
            <person name="Ament-Velasquez S.L."/>
            <person name="Kruys A."/>
            <person name="Hutchinson M.I."/>
            <person name="Powell A.J."/>
            <person name="Barry K."/>
            <person name="Miller A.N."/>
            <person name="Grigoriev I.V."/>
            <person name="Debuchy R."/>
            <person name="Gladieux P."/>
            <person name="Thoren M.H."/>
            <person name="Johannesson H."/>
        </authorList>
    </citation>
    <scope>NUCLEOTIDE SEQUENCE</scope>
    <source>
        <strain evidence="8">PSN324</strain>
    </source>
</reference>
<organism evidence="8 9">
    <name type="scientific">Cladorrhinum samala</name>
    <dbReference type="NCBI Taxonomy" id="585594"/>
    <lineage>
        <taxon>Eukaryota</taxon>
        <taxon>Fungi</taxon>
        <taxon>Dikarya</taxon>
        <taxon>Ascomycota</taxon>
        <taxon>Pezizomycotina</taxon>
        <taxon>Sordariomycetes</taxon>
        <taxon>Sordariomycetidae</taxon>
        <taxon>Sordariales</taxon>
        <taxon>Podosporaceae</taxon>
        <taxon>Cladorrhinum</taxon>
    </lineage>
</organism>
<dbReference type="GO" id="GO:0016705">
    <property type="term" value="F:oxidoreductase activity, acting on paired donors, with incorporation or reduction of molecular oxygen"/>
    <property type="evidence" value="ECO:0007669"/>
    <property type="project" value="InterPro"/>
</dbReference>
<dbReference type="InterPro" id="IPR036396">
    <property type="entry name" value="Cyt_P450_sf"/>
</dbReference>
<sequence>MTTSLLQTALRRSTLRSSILLTTVRKSSNMSATGMPKFPFKRASGLDPPSEFAQLRKTDPISKIQLFDGSPAWLVTKYNDLCQVATDQRLSKERRRPGFPELNANGKLAAKQRPTFVDMDPPEHTKHRGMVEFAFTPEHVDSLKPLIQKTVDDLLDKMVQKASGEAASGSNGRPAVDLVEEFALPVPSYMIYTILGVPFEDLAFLTQQNAIRTNGSSSAREASGAAEELLRYLTELVEKRVEEPKDDLVSRLATEQVKTGNLSKEDAVQMAFLLLVAGNATMVNMITLGVVTLLQHPDQLAEFKSDPDKWAGPFVEELCRYHTASSMAIKRTAKEDVEIGGKTTIRAGEGIIASNLSANRDEDVFPDPDKFDMHRKFSKDGLGFGFGPHRCIAEHLAKAELTTAFASLFKKVPDLKLATTVDKVECTPLDRDVGIIKLPVTW</sequence>
<comment type="similarity">
    <text evidence="1 7">Belongs to the cytochrome P450 family.</text>
</comment>
<keyword evidence="5 7" id="KW-0408">Iron</keyword>
<dbReference type="PANTHER" id="PTHR46696">
    <property type="entry name" value="P450, PUTATIVE (EUROFUNG)-RELATED"/>
    <property type="match status" value="1"/>
</dbReference>
<evidence type="ECO:0000256" key="2">
    <source>
        <dbReference type="ARBA" id="ARBA00022617"/>
    </source>
</evidence>
<dbReference type="GO" id="GO:0005506">
    <property type="term" value="F:iron ion binding"/>
    <property type="evidence" value="ECO:0007669"/>
    <property type="project" value="InterPro"/>
</dbReference>
<dbReference type="SUPFAM" id="SSF48264">
    <property type="entry name" value="Cytochrome P450"/>
    <property type="match status" value="1"/>
</dbReference>
<keyword evidence="9" id="KW-1185">Reference proteome</keyword>
<dbReference type="InterPro" id="IPR002397">
    <property type="entry name" value="Cyt_P450_B"/>
</dbReference>
<dbReference type="GO" id="GO:0004497">
    <property type="term" value="F:monooxygenase activity"/>
    <property type="evidence" value="ECO:0007669"/>
    <property type="project" value="UniProtKB-KW"/>
</dbReference>
<keyword evidence="3 7" id="KW-0479">Metal-binding</keyword>
<name>A0AAV9HRP1_9PEZI</name>
<evidence type="ECO:0000256" key="1">
    <source>
        <dbReference type="ARBA" id="ARBA00010617"/>
    </source>
</evidence>